<protein>
    <submittedName>
        <fullName evidence="2">Unannotated protein</fullName>
    </submittedName>
</protein>
<organism evidence="2">
    <name type="scientific">freshwater metagenome</name>
    <dbReference type="NCBI Taxonomy" id="449393"/>
    <lineage>
        <taxon>unclassified sequences</taxon>
        <taxon>metagenomes</taxon>
        <taxon>ecological metagenomes</taxon>
    </lineage>
</organism>
<feature type="region of interest" description="Disordered" evidence="1">
    <location>
        <begin position="184"/>
        <end position="205"/>
    </location>
</feature>
<reference evidence="2" key="1">
    <citation type="submission" date="2020-05" db="EMBL/GenBank/DDBJ databases">
        <authorList>
            <person name="Chiriac C."/>
            <person name="Salcher M."/>
            <person name="Ghai R."/>
            <person name="Kavagutti S V."/>
        </authorList>
    </citation>
    <scope>NUCLEOTIDE SEQUENCE</scope>
</reference>
<dbReference type="EMBL" id="CAEZSR010000018">
    <property type="protein sequence ID" value="CAB4547679.1"/>
    <property type="molecule type" value="Genomic_DNA"/>
</dbReference>
<accession>A0A6J6CB40</accession>
<name>A0A6J6CB40_9ZZZZ</name>
<dbReference type="AlphaFoldDB" id="A0A6J6CB40"/>
<feature type="compositionally biased region" description="Basic and acidic residues" evidence="1">
    <location>
        <begin position="7"/>
        <end position="16"/>
    </location>
</feature>
<proteinExistence type="predicted"/>
<sequence length="277" mass="29312">MSVGASHRGERPHRDVGTLQRLDAADEQQHRPVGRQLQRTPGTGAVAGGEERVLDRGGDHLDPPRRVAVEPAELALLLVAVHADGIGAADDLGLGALAQLGLAVAALGLHLGERVEGGDERQAALVLQPVGDQAAEPVVRVHDVGRELAVEMTPDAGGELVDDPRQVLLGQVVRTGGDVHDAVPGLDLHDLGQTRPVGAGERGAVDTQLRERRHEFADVHVHAATVTRPRLRQGRGVEGDHGHSSHGESKPYPTAGDSRPSGRRPPAHRPRDRRAPC</sequence>
<evidence type="ECO:0000313" key="2">
    <source>
        <dbReference type="EMBL" id="CAB4547679.1"/>
    </source>
</evidence>
<feature type="compositionally biased region" description="Basic and acidic residues" evidence="1">
    <location>
        <begin position="49"/>
        <end position="62"/>
    </location>
</feature>
<feature type="region of interest" description="Disordered" evidence="1">
    <location>
        <begin position="220"/>
        <end position="277"/>
    </location>
</feature>
<gene>
    <name evidence="2" type="ORF">UFOPK1493_00808</name>
</gene>
<feature type="compositionally biased region" description="Basic residues" evidence="1">
    <location>
        <begin position="261"/>
        <end position="277"/>
    </location>
</feature>
<evidence type="ECO:0000256" key="1">
    <source>
        <dbReference type="SAM" id="MobiDB-lite"/>
    </source>
</evidence>
<feature type="region of interest" description="Disordered" evidence="1">
    <location>
        <begin position="1"/>
        <end position="62"/>
    </location>
</feature>
<feature type="compositionally biased region" description="Basic and acidic residues" evidence="1">
    <location>
        <begin position="235"/>
        <end position="249"/>
    </location>
</feature>